<feature type="domain" description="Ribosome maturation protein SDO1/SBDS central" evidence="9">
    <location>
        <begin position="110"/>
        <end position="201"/>
    </location>
</feature>
<dbReference type="InterPro" id="IPR036786">
    <property type="entry name" value="Ribosome_mat_SBDS_N_sf"/>
</dbReference>
<dbReference type="InterPro" id="IPR018023">
    <property type="entry name" value="Ribosome_mat_SBDS_CS"/>
</dbReference>
<evidence type="ECO:0000256" key="1">
    <source>
        <dbReference type="ARBA" id="ARBA00004123"/>
    </source>
</evidence>
<comment type="subcellular location">
    <subcellularLocation>
        <location evidence="2">Cytoplasm</location>
    </subcellularLocation>
    <subcellularLocation>
        <location evidence="1">Nucleus</location>
    </subcellularLocation>
</comment>
<keyword evidence="4" id="KW-0963">Cytoplasm</keyword>
<dbReference type="InterPro" id="IPR046928">
    <property type="entry name" value="SDO1/SBDS_C"/>
</dbReference>
<evidence type="ECO:0000256" key="2">
    <source>
        <dbReference type="ARBA" id="ARBA00004496"/>
    </source>
</evidence>
<dbReference type="GO" id="GO:0005737">
    <property type="term" value="C:cytoplasm"/>
    <property type="evidence" value="ECO:0007669"/>
    <property type="project" value="UniProtKB-SubCell"/>
</dbReference>
<dbReference type="Gene3D" id="3.30.1250.10">
    <property type="entry name" value="Ribosome maturation protein SBDS, N-terminal domain"/>
    <property type="match status" value="1"/>
</dbReference>
<protein>
    <submittedName>
        <fullName evidence="11">Shwachman-Bodian-diamond syndrome protein</fullName>
    </submittedName>
</protein>
<dbReference type="InterPro" id="IPR037188">
    <property type="entry name" value="Sdo1/SBDS_central_sf"/>
</dbReference>
<keyword evidence="6" id="KW-0539">Nucleus</keyword>
<dbReference type="InterPro" id="IPR039100">
    <property type="entry name" value="Sdo1/SBDS-like"/>
</dbReference>
<dbReference type="STRING" id="1051890.A0A3N4LP81"/>
<dbReference type="SUPFAM" id="SSF109728">
    <property type="entry name" value="Hypothetical protein AF0491, middle domain"/>
    <property type="match status" value="1"/>
</dbReference>
<proteinExistence type="inferred from homology"/>
<dbReference type="Gene3D" id="1.10.10.900">
    <property type="entry name" value="SBDS protein C-terminal domain, subdomain 1"/>
    <property type="match status" value="1"/>
</dbReference>
<name>A0A3N4LP81_9PEZI</name>
<comment type="similarity">
    <text evidence="3">Belongs to the SDO1/SBDS family.</text>
</comment>
<gene>
    <name evidence="11" type="ORF">L211DRAFT_857835</name>
</gene>
<comment type="subunit">
    <text evidence="7">Associates with the 60S ribosomal subunit.</text>
</comment>
<organism evidence="11 12">
    <name type="scientific">Terfezia boudieri ATCC MYA-4762</name>
    <dbReference type="NCBI Taxonomy" id="1051890"/>
    <lineage>
        <taxon>Eukaryota</taxon>
        <taxon>Fungi</taxon>
        <taxon>Dikarya</taxon>
        <taxon>Ascomycota</taxon>
        <taxon>Pezizomycotina</taxon>
        <taxon>Pezizomycetes</taxon>
        <taxon>Pezizales</taxon>
        <taxon>Pezizaceae</taxon>
        <taxon>Terfezia</taxon>
    </lineage>
</organism>
<evidence type="ECO:0000256" key="5">
    <source>
        <dbReference type="ARBA" id="ARBA00022517"/>
    </source>
</evidence>
<dbReference type="GO" id="GO:0042256">
    <property type="term" value="P:cytosolic ribosome assembly"/>
    <property type="evidence" value="ECO:0007669"/>
    <property type="project" value="InterPro"/>
</dbReference>
<dbReference type="SUPFAM" id="SSF89895">
    <property type="entry name" value="FYSH domain"/>
    <property type="match status" value="1"/>
</dbReference>
<dbReference type="OrthoDB" id="10253092at2759"/>
<dbReference type="FunCoup" id="A0A3N4LP81">
    <property type="interactions" value="1023"/>
</dbReference>
<evidence type="ECO:0000256" key="4">
    <source>
        <dbReference type="ARBA" id="ARBA00022490"/>
    </source>
</evidence>
<evidence type="ECO:0000259" key="8">
    <source>
        <dbReference type="Pfam" id="PF01172"/>
    </source>
</evidence>
<dbReference type="GO" id="GO:0005634">
    <property type="term" value="C:nucleus"/>
    <property type="evidence" value="ECO:0007669"/>
    <property type="project" value="UniProtKB-SubCell"/>
</dbReference>
<evidence type="ECO:0000256" key="7">
    <source>
        <dbReference type="ARBA" id="ARBA00049708"/>
    </source>
</evidence>
<dbReference type="Pfam" id="PF01172">
    <property type="entry name" value="SBDS_N"/>
    <property type="match status" value="1"/>
</dbReference>
<feature type="domain" description="Ribosome maturation protein SDO1/SBDS N-terminal" evidence="8">
    <location>
        <begin position="15"/>
        <end position="101"/>
    </location>
</feature>
<evidence type="ECO:0000259" key="10">
    <source>
        <dbReference type="Pfam" id="PF20268"/>
    </source>
</evidence>
<feature type="domain" description="Ribosome maturation protein SDO1/SBDS C-terminal" evidence="10">
    <location>
        <begin position="219"/>
        <end position="278"/>
    </location>
</feature>
<dbReference type="PANTHER" id="PTHR10927">
    <property type="entry name" value="RIBOSOME MATURATION PROTEIN SBDS"/>
    <property type="match status" value="1"/>
</dbReference>
<sequence>MVNINQPSNQIKLTNVSIVRIKRQKKRFELACYKNKVLEYRSGTEKDLDEVLQIPQIFLNVSKGAVAPTADLQKAFPGKTNDEIILEILMKGELQVGEKEREAQLEKLNNEVVAIVAGRCVDPRTKRVYTASMIEKALGELREKGEKLRQQQQKDGPASEGSLTNIIPIWHGVTSSRPAKVLALDAIKALVYHQPIPITRARMKIRVLLPSNAPGVNSAAVKKCKAAVQEMFEKVEEIGGTAGEWECIGFVEPGKYKVMGDFVGTEMKGKGVVEVLDMARSHGTATGQNSRT</sequence>
<dbReference type="Gene3D" id="3.30.70.240">
    <property type="match status" value="1"/>
</dbReference>
<keyword evidence="5" id="KW-0690">Ribosome biogenesis</keyword>
<dbReference type="EMBL" id="ML121548">
    <property type="protein sequence ID" value="RPB23112.1"/>
    <property type="molecule type" value="Genomic_DNA"/>
</dbReference>
<dbReference type="InterPro" id="IPR019783">
    <property type="entry name" value="SDO1/SBDS_N"/>
</dbReference>
<keyword evidence="12" id="KW-1185">Reference proteome</keyword>
<dbReference type="NCBIfam" id="TIGR00291">
    <property type="entry name" value="RNA_SBDS"/>
    <property type="match status" value="1"/>
</dbReference>
<accession>A0A3N4LP81</accession>
<reference evidence="11 12" key="1">
    <citation type="journal article" date="2018" name="Nat. Ecol. Evol.">
        <title>Pezizomycetes genomes reveal the molecular basis of ectomycorrhizal truffle lifestyle.</title>
        <authorList>
            <person name="Murat C."/>
            <person name="Payen T."/>
            <person name="Noel B."/>
            <person name="Kuo A."/>
            <person name="Morin E."/>
            <person name="Chen J."/>
            <person name="Kohler A."/>
            <person name="Krizsan K."/>
            <person name="Balestrini R."/>
            <person name="Da Silva C."/>
            <person name="Montanini B."/>
            <person name="Hainaut M."/>
            <person name="Levati E."/>
            <person name="Barry K.W."/>
            <person name="Belfiori B."/>
            <person name="Cichocki N."/>
            <person name="Clum A."/>
            <person name="Dockter R.B."/>
            <person name="Fauchery L."/>
            <person name="Guy J."/>
            <person name="Iotti M."/>
            <person name="Le Tacon F."/>
            <person name="Lindquist E.A."/>
            <person name="Lipzen A."/>
            <person name="Malagnac F."/>
            <person name="Mello A."/>
            <person name="Molinier V."/>
            <person name="Miyauchi S."/>
            <person name="Poulain J."/>
            <person name="Riccioni C."/>
            <person name="Rubini A."/>
            <person name="Sitrit Y."/>
            <person name="Splivallo R."/>
            <person name="Traeger S."/>
            <person name="Wang M."/>
            <person name="Zifcakova L."/>
            <person name="Wipf D."/>
            <person name="Zambonelli A."/>
            <person name="Paolocci F."/>
            <person name="Nowrousian M."/>
            <person name="Ottonello S."/>
            <person name="Baldrian P."/>
            <person name="Spatafora J.W."/>
            <person name="Henrissat B."/>
            <person name="Nagy L.G."/>
            <person name="Aury J.M."/>
            <person name="Wincker P."/>
            <person name="Grigoriev I.V."/>
            <person name="Bonfante P."/>
            <person name="Martin F.M."/>
        </authorList>
    </citation>
    <scope>NUCLEOTIDE SEQUENCE [LARGE SCALE GENOMIC DNA]</scope>
    <source>
        <strain evidence="11 12">ATCC MYA-4762</strain>
    </source>
</reference>
<dbReference type="InterPro" id="IPR002140">
    <property type="entry name" value="Sdo1/SBDS"/>
</dbReference>
<evidence type="ECO:0000259" key="9">
    <source>
        <dbReference type="Pfam" id="PF09377"/>
    </source>
</evidence>
<evidence type="ECO:0000256" key="3">
    <source>
        <dbReference type="ARBA" id="ARBA00007433"/>
    </source>
</evidence>
<dbReference type="Proteomes" id="UP000267821">
    <property type="component" value="Unassembled WGS sequence"/>
</dbReference>
<dbReference type="AlphaFoldDB" id="A0A3N4LP81"/>
<evidence type="ECO:0000313" key="11">
    <source>
        <dbReference type="EMBL" id="RPB23112.1"/>
    </source>
</evidence>
<evidence type="ECO:0000256" key="6">
    <source>
        <dbReference type="ARBA" id="ARBA00023242"/>
    </source>
</evidence>
<dbReference type="PROSITE" id="PS01267">
    <property type="entry name" value="UPF0023"/>
    <property type="match status" value="1"/>
</dbReference>
<dbReference type="PANTHER" id="PTHR10927:SF1">
    <property type="entry name" value="RIBOSOME MATURATION PROTEIN SBDS"/>
    <property type="match status" value="1"/>
</dbReference>
<dbReference type="InterPro" id="IPR018978">
    <property type="entry name" value="SDO1/SBDS_central"/>
</dbReference>
<dbReference type="InParanoid" id="A0A3N4LP81"/>
<dbReference type="Pfam" id="PF09377">
    <property type="entry name" value="SBDS_domain_II"/>
    <property type="match status" value="1"/>
</dbReference>
<dbReference type="Pfam" id="PF20268">
    <property type="entry name" value="SBDS_C"/>
    <property type="match status" value="1"/>
</dbReference>
<evidence type="ECO:0000313" key="12">
    <source>
        <dbReference type="Proteomes" id="UP000267821"/>
    </source>
</evidence>